<feature type="compositionally biased region" description="Basic and acidic residues" evidence="6">
    <location>
        <begin position="336"/>
        <end position="362"/>
    </location>
</feature>
<dbReference type="HOGENOM" id="CLU_462388_0_0_1"/>
<evidence type="ECO:0000256" key="4">
    <source>
        <dbReference type="ARBA" id="ARBA00013566"/>
    </source>
</evidence>
<dbReference type="Proteomes" id="UP000016923">
    <property type="component" value="Unassembled WGS sequence"/>
</dbReference>
<dbReference type="EMBL" id="KE148151">
    <property type="protein sequence ID" value="EPE07401.1"/>
    <property type="molecule type" value="Genomic_DNA"/>
</dbReference>
<evidence type="ECO:0000256" key="1">
    <source>
        <dbReference type="ARBA" id="ARBA00003548"/>
    </source>
</evidence>
<dbReference type="Pfam" id="PF06413">
    <property type="entry name" value="Neugrin"/>
    <property type="match status" value="1"/>
</dbReference>
<feature type="compositionally biased region" description="Low complexity" evidence="6">
    <location>
        <begin position="176"/>
        <end position="196"/>
    </location>
</feature>
<feature type="region of interest" description="Disordered" evidence="6">
    <location>
        <begin position="460"/>
        <end position="590"/>
    </location>
</feature>
<evidence type="ECO:0000313" key="7">
    <source>
        <dbReference type="EMBL" id="EPE07401.1"/>
    </source>
</evidence>
<feature type="compositionally biased region" description="Polar residues" evidence="6">
    <location>
        <begin position="95"/>
        <end position="106"/>
    </location>
</feature>
<comment type="function">
    <text evidence="1">Required for respiratory activity and maintenance and expression of the mitochondrial genome.</text>
</comment>
<accession>S3C691</accession>
<feature type="compositionally biased region" description="Basic and acidic residues" evidence="6">
    <location>
        <begin position="242"/>
        <end position="261"/>
    </location>
</feature>
<feature type="compositionally biased region" description="Basic residues" evidence="6">
    <location>
        <begin position="267"/>
        <end position="277"/>
    </location>
</feature>
<evidence type="ECO:0000313" key="8">
    <source>
        <dbReference type="Proteomes" id="UP000016923"/>
    </source>
</evidence>
<feature type="region of interest" description="Disordered" evidence="6">
    <location>
        <begin position="240"/>
        <end position="282"/>
    </location>
</feature>
<dbReference type="GO" id="GO:0005634">
    <property type="term" value="C:nucleus"/>
    <property type="evidence" value="ECO:0007669"/>
    <property type="project" value="TreeGrafter"/>
</dbReference>
<dbReference type="OrthoDB" id="5578174at2759"/>
<comment type="similarity">
    <text evidence="3">Belongs to the RRG9 family.</text>
</comment>
<keyword evidence="8" id="KW-1185">Reference proteome</keyword>
<proteinExistence type="inferred from homology"/>
<dbReference type="PANTHER" id="PTHR13475">
    <property type="entry name" value="NEUGRIN"/>
    <property type="match status" value="1"/>
</dbReference>
<protein>
    <recommendedName>
        <fullName evidence="4">Required for respiratory growth protein 9, mitochondrial</fullName>
    </recommendedName>
</protein>
<dbReference type="InterPro" id="IPR010487">
    <property type="entry name" value="NGRN/Rrg9"/>
</dbReference>
<feature type="compositionally biased region" description="Basic and acidic residues" evidence="6">
    <location>
        <begin position="301"/>
        <end position="321"/>
    </location>
</feature>
<keyword evidence="5" id="KW-0809">Transit peptide</keyword>
<dbReference type="eggNOG" id="ENOG502S7IA">
    <property type="taxonomic scope" value="Eukaryota"/>
</dbReference>
<evidence type="ECO:0000256" key="5">
    <source>
        <dbReference type="ARBA" id="ARBA00022946"/>
    </source>
</evidence>
<sequence>MTASPYCACRTAALRIFVRSLVGPPPSSTIATTLSLTRAARPARAARAFSTSSSAALPTQWRTALRSDLRLGQATTAVRAIHTSQRCAAQASEAAENNTPVSKSIVETSPTDEPAPPPPVSSSAPTTLGKNKRKKLRRRREAEAQAELILKELDAHTTQPTQAHIRAQQASTEPTAGAAPDAGAPSTIGAAAAATPSAALTISDKRKQRKVLRASRRVVMKEAARKEELADQILSKKQRQARAKERAAKQLEKEASAKADEEAAAARAKRRKDKKLRGKAERLAVLAENDPGKYADIEAKRVKKEMKKERRAERLEKKRTLEQTSKNLRGIKANVKGKEKQTAKQKEKQKEKEDREREKTEPEAWMAQKQALKEKFPEGWKPRKKLSPDALEGIRALNRQLPETYTTAVLAQHFEISPEAVRRILKSKWQASPDVEEERQMRWFERGKQVWTRWAALGKKPPKQWQREGILRDASWTGSRKRAHEAREAYEDQQTRLAKLKAEQPHLLRGRSRRVYEREQAEQEGDAQGGAQEEPKREGVRDSRGGGRNSRGSARDRRGGGRGRGRGRDTRGSGHGSGQDQGDASFPSEW</sequence>
<dbReference type="STRING" id="1262450.S3C691"/>
<feature type="compositionally biased region" description="Basic and acidic residues" evidence="6">
    <location>
        <begin position="485"/>
        <end position="506"/>
    </location>
</feature>
<evidence type="ECO:0000256" key="6">
    <source>
        <dbReference type="SAM" id="MobiDB-lite"/>
    </source>
</evidence>
<feature type="compositionally biased region" description="Basic and acidic residues" evidence="6">
    <location>
        <begin position="533"/>
        <end position="545"/>
    </location>
</feature>
<evidence type="ECO:0000256" key="3">
    <source>
        <dbReference type="ARBA" id="ARBA00010895"/>
    </source>
</evidence>
<organism evidence="7 8">
    <name type="scientific">Ophiostoma piceae (strain UAMH 11346)</name>
    <name type="common">Sap stain fungus</name>
    <dbReference type="NCBI Taxonomy" id="1262450"/>
    <lineage>
        <taxon>Eukaryota</taxon>
        <taxon>Fungi</taxon>
        <taxon>Dikarya</taxon>
        <taxon>Ascomycota</taxon>
        <taxon>Pezizomycotina</taxon>
        <taxon>Sordariomycetes</taxon>
        <taxon>Sordariomycetidae</taxon>
        <taxon>Ophiostomatales</taxon>
        <taxon>Ophiostomataceae</taxon>
        <taxon>Ophiostoma</taxon>
    </lineage>
</organism>
<dbReference type="OMA" id="DEWWNIC"/>
<feature type="region of interest" description="Disordered" evidence="6">
    <location>
        <begin position="301"/>
        <end position="366"/>
    </location>
</feature>
<dbReference type="GO" id="GO:0005739">
    <property type="term" value="C:mitochondrion"/>
    <property type="evidence" value="ECO:0007669"/>
    <property type="project" value="UniProtKB-SubCell"/>
</dbReference>
<dbReference type="PANTHER" id="PTHR13475:SF3">
    <property type="entry name" value="NEUGRIN"/>
    <property type="match status" value="1"/>
</dbReference>
<feature type="compositionally biased region" description="Basic residues" evidence="6">
    <location>
        <begin position="130"/>
        <end position="139"/>
    </location>
</feature>
<feature type="region of interest" description="Disordered" evidence="6">
    <location>
        <begin position="89"/>
        <end position="196"/>
    </location>
</feature>
<evidence type="ECO:0000256" key="2">
    <source>
        <dbReference type="ARBA" id="ARBA00004173"/>
    </source>
</evidence>
<gene>
    <name evidence="7" type="ORF">F503_08052</name>
</gene>
<dbReference type="AlphaFoldDB" id="S3C691"/>
<feature type="compositionally biased region" description="Polar residues" evidence="6">
    <location>
        <begin position="156"/>
        <end position="174"/>
    </location>
</feature>
<dbReference type="VEuPathDB" id="FungiDB:F503_08052"/>
<name>S3C691_OPHP1</name>
<comment type="subcellular location">
    <subcellularLocation>
        <location evidence="2">Mitochondrion</location>
    </subcellularLocation>
</comment>
<reference evidence="7 8" key="1">
    <citation type="journal article" date="2013" name="BMC Genomics">
        <title>The genome and transcriptome of the pine saprophyte Ophiostoma piceae, and a comparison with the bark beetle-associated pine pathogen Grosmannia clavigera.</title>
        <authorList>
            <person name="Haridas S."/>
            <person name="Wang Y."/>
            <person name="Lim L."/>
            <person name="Massoumi Alamouti S."/>
            <person name="Jackman S."/>
            <person name="Docking R."/>
            <person name="Robertson G."/>
            <person name="Birol I."/>
            <person name="Bohlmann J."/>
            <person name="Breuil C."/>
        </authorList>
    </citation>
    <scope>NUCLEOTIDE SEQUENCE [LARGE SCALE GENOMIC DNA]</scope>
    <source>
        <strain evidence="7 8">UAMH 11346</strain>
    </source>
</reference>